<evidence type="ECO:0000259" key="3">
    <source>
        <dbReference type="Pfam" id="PF02826"/>
    </source>
</evidence>
<sequence>MSANDSEFTILALEPAENLADRVRREFPSAAWVDGTSKKKRDRALPAATVVFGTPTKKQLEHAAALRWLHLPATTLPKSLRAAIQRPGLDTTLATPVYAGPVAERALGVMLAMNLRHEETGSPSPGDLAGGVAAVIGTGRLGRSVARLLRAVGMQVLGARRHPEPTLEIDEVFGPDEIATMVARADWVIVALPATSETEGLIDHTVLDAMSPGARLLTLSDRGIVDESALQEAIRSKRLRGAGFLHRIEELPTGPEGQPNNEDPLWSMRHVKVVPHRLDRTAAFQRATEDFFLRNLHLFAAGSRLLGTIRYGRP</sequence>
<evidence type="ECO:0000256" key="1">
    <source>
        <dbReference type="ARBA" id="ARBA00023002"/>
    </source>
</evidence>
<keyword evidence="5" id="KW-1185">Reference proteome</keyword>
<dbReference type="Gene3D" id="3.40.50.720">
    <property type="entry name" value="NAD(P)-binding Rossmann-like Domain"/>
    <property type="match status" value="2"/>
</dbReference>
<name>A0A518BD49_9BACT</name>
<feature type="domain" description="D-isomer specific 2-hydroxyacid dehydrogenase NAD-binding" evidence="3">
    <location>
        <begin position="125"/>
        <end position="276"/>
    </location>
</feature>
<evidence type="ECO:0000256" key="2">
    <source>
        <dbReference type="ARBA" id="ARBA00023027"/>
    </source>
</evidence>
<dbReference type="Pfam" id="PF02826">
    <property type="entry name" value="2-Hacid_dh_C"/>
    <property type="match status" value="1"/>
</dbReference>
<keyword evidence="2" id="KW-0520">NAD</keyword>
<dbReference type="GO" id="GO:0051287">
    <property type="term" value="F:NAD binding"/>
    <property type="evidence" value="ECO:0007669"/>
    <property type="project" value="InterPro"/>
</dbReference>
<dbReference type="PANTHER" id="PTHR43333">
    <property type="entry name" value="2-HACID_DH_C DOMAIN-CONTAINING PROTEIN"/>
    <property type="match status" value="1"/>
</dbReference>
<dbReference type="RefSeq" id="WP_145263444.1">
    <property type="nucleotide sequence ID" value="NZ_CP036279.1"/>
</dbReference>
<protein>
    <submittedName>
        <fullName evidence="4">D-3-phosphoglycerate dehydrogenase</fullName>
        <ecNumber evidence="4">1.1.1.95</ecNumber>
    </submittedName>
</protein>
<dbReference type="EMBL" id="CP036279">
    <property type="protein sequence ID" value="QDU64906.1"/>
    <property type="molecule type" value="Genomic_DNA"/>
</dbReference>
<organism evidence="4 5">
    <name type="scientific">Kolteria novifilia</name>
    <dbReference type="NCBI Taxonomy" id="2527975"/>
    <lineage>
        <taxon>Bacteria</taxon>
        <taxon>Pseudomonadati</taxon>
        <taxon>Planctomycetota</taxon>
        <taxon>Planctomycetia</taxon>
        <taxon>Kolteriales</taxon>
        <taxon>Kolteriaceae</taxon>
        <taxon>Kolteria</taxon>
    </lineage>
</organism>
<gene>
    <name evidence="4" type="primary">serA_3</name>
    <name evidence="4" type="ORF">Pan216_58000</name>
</gene>
<dbReference type="PANTHER" id="PTHR43333:SF1">
    <property type="entry name" value="D-ISOMER SPECIFIC 2-HYDROXYACID DEHYDROGENASE NAD-BINDING DOMAIN-CONTAINING PROTEIN"/>
    <property type="match status" value="1"/>
</dbReference>
<reference evidence="4 5" key="1">
    <citation type="submission" date="2019-02" db="EMBL/GenBank/DDBJ databases">
        <title>Deep-cultivation of Planctomycetes and their phenomic and genomic characterization uncovers novel biology.</title>
        <authorList>
            <person name="Wiegand S."/>
            <person name="Jogler M."/>
            <person name="Boedeker C."/>
            <person name="Pinto D."/>
            <person name="Vollmers J."/>
            <person name="Rivas-Marin E."/>
            <person name="Kohn T."/>
            <person name="Peeters S.H."/>
            <person name="Heuer A."/>
            <person name="Rast P."/>
            <person name="Oberbeckmann S."/>
            <person name="Bunk B."/>
            <person name="Jeske O."/>
            <person name="Meyerdierks A."/>
            <person name="Storesund J.E."/>
            <person name="Kallscheuer N."/>
            <person name="Luecker S."/>
            <person name="Lage O.M."/>
            <person name="Pohl T."/>
            <person name="Merkel B.J."/>
            <person name="Hornburger P."/>
            <person name="Mueller R.-W."/>
            <person name="Bruemmer F."/>
            <person name="Labrenz M."/>
            <person name="Spormann A.M."/>
            <person name="Op den Camp H."/>
            <person name="Overmann J."/>
            <person name="Amann R."/>
            <person name="Jetten M.S.M."/>
            <person name="Mascher T."/>
            <person name="Medema M.H."/>
            <person name="Devos D.P."/>
            <person name="Kaster A.-K."/>
            <person name="Ovreas L."/>
            <person name="Rohde M."/>
            <person name="Galperin M.Y."/>
            <person name="Jogler C."/>
        </authorList>
    </citation>
    <scope>NUCLEOTIDE SEQUENCE [LARGE SCALE GENOMIC DNA]</scope>
    <source>
        <strain evidence="4 5">Pan216</strain>
    </source>
</reference>
<dbReference type="SUPFAM" id="SSF51735">
    <property type="entry name" value="NAD(P)-binding Rossmann-fold domains"/>
    <property type="match status" value="1"/>
</dbReference>
<dbReference type="InterPro" id="IPR036291">
    <property type="entry name" value="NAD(P)-bd_dom_sf"/>
</dbReference>
<dbReference type="EC" id="1.1.1.95" evidence="4"/>
<evidence type="ECO:0000313" key="4">
    <source>
        <dbReference type="EMBL" id="QDU64906.1"/>
    </source>
</evidence>
<dbReference type="OrthoDB" id="9792971at2"/>
<dbReference type="Proteomes" id="UP000317093">
    <property type="component" value="Chromosome"/>
</dbReference>
<dbReference type="InterPro" id="IPR006140">
    <property type="entry name" value="D-isomer_DH_NAD-bd"/>
</dbReference>
<dbReference type="GO" id="GO:0004617">
    <property type="term" value="F:phosphoglycerate dehydrogenase activity"/>
    <property type="evidence" value="ECO:0007669"/>
    <property type="project" value="UniProtKB-EC"/>
</dbReference>
<accession>A0A518BD49</accession>
<keyword evidence="1 4" id="KW-0560">Oxidoreductase</keyword>
<evidence type="ECO:0000313" key="5">
    <source>
        <dbReference type="Proteomes" id="UP000317093"/>
    </source>
</evidence>
<dbReference type="AlphaFoldDB" id="A0A518BD49"/>
<proteinExistence type="predicted"/>
<dbReference type="KEGG" id="knv:Pan216_58000"/>